<evidence type="ECO:0000313" key="2">
    <source>
        <dbReference type="Proteomes" id="UP001500751"/>
    </source>
</evidence>
<accession>A0ABP5FGB8</accession>
<dbReference type="Proteomes" id="UP001500751">
    <property type="component" value="Unassembled WGS sequence"/>
</dbReference>
<comment type="caution">
    <text evidence="1">The sequence shown here is derived from an EMBL/GenBank/DDBJ whole genome shotgun (WGS) entry which is preliminary data.</text>
</comment>
<dbReference type="InterPro" id="IPR025566">
    <property type="entry name" value="DUF4331"/>
</dbReference>
<dbReference type="RefSeq" id="WP_344665431.1">
    <property type="nucleotide sequence ID" value="NZ_BAAAQN010000009.1"/>
</dbReference>
<dbReference type="Pfam" id="PF14224">
    <property type="entry name" value="DUF4331"/>
    <property type="match status" value="2"/>
</dbReference>
<organism evidence="1 2">
    <name type="scientific">Catenulispora yoronensis</name>
    <dbReference type="NCBI Taxonomy" id="450799"/>
    <lineage>
        <taxon>Bacteria</taxon>
        <taxon>Bacillati</taxon>
        <taxon>Actinomycetota</taxon>
        <taxon>Actinomycetes</taxon>
        <taxon>Catenulisporales</taxon>
        <taxon>Catenulisporaceae</taxon>
        <taxon>Catenulispora</taxon>
    </lineage>
</organism>
<keyword evidence="2" id="KW-1185">Reference proteome</keyword>
<proteinExistence type="predicted"/>
<name>A0ABP5FGB8_9ACTN</name>
<evidence type="ECO:0000313" key="1">
    <source>
        <dbReference type="EMBL" id="GAA2023980.1"/>
    </source>
</evidence>
<protein>
    <recommendedName>
        <fullName evidence="3">DUF4331 domain-containing protein</fullName>
    </recommendedName>
</protein>
<sequence length="343" mass="36601">MSHHLDSPEARADVRLDITDYYVFRGRTGTVFLVNLSPSIAGPDAPHGFHPEARYEFRIDCDGDQSPELAYRFAFGAASGDRQSLTLTRLDGPSAGDDRAEGAVLATGFTGEEILGEGGVRLWAGPAHDPFFLDATVLHAVGDAFAAGTQADLSQWSPATAQNVPFGANNVYAIVLEVPDEELLASAPDGRIDSWALTVLATDAGGWRTINRAGLPMIHPLFAQHDDHLADHLNTATPAEDRKQFGEHFAAAIAKVVAAYGTAVDPDTYGRAVADKLLPNVLPYTVGTEAVFGYGVWNGRSLIDSAPDVMFSLATNTAFTTAVTKESVPFKPTDTFPYAPVIV</sequence>
<gene>
    <name evidence="1" type="ORF">GCM10009839_22110</name>
</gene>
<evidence type="ECO:0008006" key="3">
    <source>
        <dbReference type="Google" id="ProtNLM"/>
    </source>
</evidence>
<dbReference type="EMBL" id="BAAAQN010000009">
    <property type="protein sequence ID" value="GAA2023980.1"/>
    <property type="molecule type" value="Genomic_DNA"/>
</dbReference>
<reference evidence="2" key="1">
    <citation type="journal article" date="2019" name="Int. J. Syst. Evol. Microbiol.">
        <title>The Global Catalogue of Microorganisms (GCM) 10K type strain sequencing project: providing services to taxonomists for standard genome sequencing and annotation.</title>
        <authorList>
            <consortium name="The Broad Institute Genomics Platform"/>
            <consortium name="The Broad Institute Genome Sequencing Center for Infectious Disease"/>
            <person name="Wu L."/>
            <person name="Ma J."/>
        </authorList>
    </citation>
    <scope>NUCLEOTIDE SEQUENCE [LARGE SCALE GENOMIC DNA]</scope>
    <source>
        <strain evidence="2">JCM 16014</strain>
    </source>
</reference>